<name>A0ABP8XJI9_9ACTN</name>
<sequence>MEYSNVVLDAEVNRQQIAERIARASSPKMPASSHRHLLALRLRRFADRIDN</sequence>
<keyword evidence="2" id="KW-1185">Reference proteome</keyword>
<organism evidence="1 2">
    <name type="scientific">Nocardioides conyzicola</name>
    <dbReference type="NCBI Taxonomy" id="1651781"/>
    <lineage>
        <taxon>Bacteria</taxon>
        <taxon>Bacillati</taxon>
        <taxon>Actinomycetota</taxon>
        <taxon>Actinomycetes</taxon>
        <taxon>Propionibacteriales</taxon>
        <taxon>Nocardioidaceae</taxon>
        <taxon>Nocardioides</taxon>
    </lineage>
</organism>
<comment type="caution">
    <text evidence="1">The sequence shown here is derived from an EMBL/GenBank/DDBJ whole genome shotgun (WGS) entry which is preliminary data.</text>
</comment>
<gene>
    <name evidence="1" type="ORF">GCM10023349_26760</name>
</gene>
<protein>
    <recommendedName>
        <fullName evidence="3">DUF3263 domain-containing protein</fullName>
    </recommendedName>
</protein>
<evidence type="ECO:0000313" key="2">
    <source>
        <dbReference type="Proteomes" id="UP001499974"/>
    </source>
</evidence>
<evidence type="ECO:0008006" key="3">
    <source>
        <dbReference type="Google" id="ProtNLM"/>
    </source>
</evidence>
<evidence type="ECO:0000313" key="1">
    <source>
        <dbReference type="EMBL" id="GAA4707026.1"/>
    </source>
</evidence>
<accession>A0ABP8XJI9</accession>
<proteinExistence type="predicted"/>
<dbReference type="EMBL" id="BAABKM010000002">
    <property type="protein sequence ID" value="GAA4707026.1"/>
    <property type="molecule type" value="Genomic_DNA"/>
</dbReference>
<dbReference type="Proteomes" id="UP001499974">
    <property type="component" value="Unassembled WGS sequence"/>
</dbReference>
<reference evidence="2" key="1">
    <citation type="journal article" date="2019" name="Int. J. Syst. Evol. Microbiol.">
        <title>The Global Catalogue of Microorganisms (GCM) 10K type strain sequencing project: providing services to taxonomists for standard genome sequencing and annotation.</title>
        <authorList>
            <consortium name="The Broad Institute Genomics Platform"/>
            <consortium name="The Broad Institute Genome Sequencing Center for Infectious Disease"/>
            <person name="Wu L."/>
            <person name="Ma J."/>
        </authorList>
    </citation>
    <scope>NUCLEOTIDE SEQUENCE [LARGE SCALE GENOMIC DNA]</scope>
    <source>
        <strain evidence="2">JCM 18531</strain>
    </source>
</reference>
<dbReference type="RefSeq" id="WP_345521803.1">
    <property type="nucleotide sequence ID" value="NZ_BAABKM010000002.1"/>
</dbReference>